<dbReference type="CAZy" id="GT2">
    <property type="family name" value="Glycosyltransferase Family 2"/>
</dbReference>
<evidence type="ECO:0000256" key="2">
    <source>
        <dbReference type="ARBA" id="ARBA00022676"/>
    </source>
</evidence>
<dbReference type="HOGENOM" id="CLU_033536_13_0_0"/>
<accession>D1C896</accession>
<dbReference type="GO" id="GO:0009247">
    <property type="term" value="P:glycolipid biosynthetic process"/>
    <property type="evidence" value="ECO:0007669"/>
    <property type="project" value="TreeGrafter"/>
</dbReference>
<dbReference type="STRING" id="479434.Sthe_2625"/>
<evidence type="ECO:0000256" key="1">
    <source>
        <dbReference type="ARBA" id="ARBA00006739"/>
    </source>
</evidence>
<comment type="similarity">
    <text evidence="1">Belongs to the glycosyltransferase 2 family.</text>
</comment>
<dbReference type="InterPro" id="IPR029044">
    <property type="entry name" value="Nucleotide-diphossugar_trans"/>
</dbReference>
<keyword evidence="3 5" id="KW-0808">Transferase</keyword>
<evidence type="ECO:0000259" key="4">
    <source>
        <dbReference type="Pfam" id="PF00535"/>
    </source>
</evidence>
<dbReference type="Pfam" id="PF00535">
    <property type="entry name" value="Glycos_transf_2"/>
    <property type="match status" value="1"/>
</dbReference>
<dbReference type="InParanoid" id="D1C896"/>
<keyword evidence="6" id="KW-1185">Reference proteome</keyword>
<gene>
    <name evidence="5" type="ordered locus">Sthe_2625</name>
</gene>
<dbReference type="Proteomes" id="UP000002027">
    <property type="component" value="Chromosome 2"/>
</dbReference>
<dbReference type="InterPro" id="IPR001173">
    <property type="entry name" value="Glyco_trans_2-like"/>
</dbReference>
<dbReference type="FunFam" id="3.90.550.10:FF:000122">
    <property type="entry name" value="Dolichol-phosphate mannosyltransferase subunit 1"/>
    <property type="match status" value="1"/>
</dbReference>
<feature type="domain" description="Glycosyltransferase 2-like" evidence="4">
    <location>
        <begin position="16"/>
        <end position="179"/>
    </location>
</feature>
<sequence length="263" mass="29408">MTSQRSHGRTTPCPVVILPTYNERANLAALIPRILADPRFHILVVDDNSPDGTADLVRELASDYPGRLHLISRPTKLGLGTAYLTGFRWALDRDYDLICEMDADFSHDPETLPRLVEASRHADLVLGSRYVPGGGTVNWSPLRRFISRGGSTYARLILGLPYRDLTGGFKCFRRRVLESLDLDSIQSSGYAFQIELTYRAHLAGFRIIEVPIRFEERRAGQSKMSMQIVAEALVRVWQMRLSGASPLLAPGRSTLTSPPSRSR</sequence>
<evidence type="ECO:0000313" key="6">
    <source>
        <dbReference type="Proteomes" id="UP000002027"/>
    </source>
</evidence>
<dbReference type="KEGG" id="sti:Sthe_2625"/>
<evidence type="ECO:0000256" key="3">
    <source>
        <dbReference type="ARBA" id="ARBA00022679"/>
    </source>
</evidence>
<dbReference type="EMBL" id="CP001824">
    <property type="protein sequence ID" value="ACZ40039.1"/>
    <property type="molecule type" value="Genomic_DNA"/>
</dbReference>
<dbReference type="GO" id="GO:0016020">
    <property type="term" value="C:membrane"/>
    <property type="evidence" value="ECO:0007669"/>
    <property type="project" value="GOC"/>
</dbReference>
<dbReference type="SUPFAM" id="SSF53448">
    <property type="entry name" value="Nucleotide-diphospho-sugar transferases"/>
    <property type="match status" value="1"/>
</dbReference>
<organism evidence="5 6">
    <name type="scientific">Sphaerobacter thermophilus (strain ATCC 49802 / DSM 20745 / KCCM 41009 / NCIMB 13125 / S 6022)</name>
    <dbReference type="NCBI Taxonomy" id="479434"/>
    <lineage>
        <taxon>Bacteria</taxon>
        <taxon>Pseudomonadati</taxon>
        <taxon>Thermomicrobiota</taxon>
        <taxon>Thermomicrobia</taxon>
        <taxon>Sphaerobacterales</taxon>
        <taxon>Sphaerobacterineae</taxon>
        <taxon>Sphaerobacteraceae</taxon>
        <taxon>Sphaerobacter</taxon>
    </lineage>
</organism>
<dbReference type="InterPro" id="IPR039528">
    <property type="entry name" value="DPM1-like"/>
</dbReference>
<evidence type="ECO:0000313" key="5">
    <source>
        <dbReference type="EMBL" id="ACZ40039.1"/>
    </source>
</evidence>
<reference evidence="6" key="1">
    <citation type="submission" date="2009-11" db="EMBL/GenBank/DDBJ databases">
        <title>The complete chromosome 2 of Sphaerobacter thermophilus DSM 20745.</title>
        <authorList>
            <person name="Lucas S."/>
            <person name="Copeland A."/>
            <person name="Lapidus A."/>
            <person name="Glavina del Rio T."/>
            <person name="Dalin E."/>
            <person name="Tice H."/>
            <person name="Bruce D."/>
            <person name="Goodwin L."/>
            <person name="Pitluck S."/>
            <person name="Kyrpides N."/>
            <person name="Mavromatis K."/>
            <person name="Ivanova N."/>
            <person name="Mikhailova N."/>
            <person name="LaButti K.M."/>
            <person name="Clum A."/>
            <person name="Sun H.I."/>
            <person name="Brettin T."/>
            <person name="Detter J.C."/>
            <person name="Han C."/>
            <person name="Larimer F."/>
            <person name="Land M."/>
            <person name="Hauser L."/>
            <person name="Markowitz V."/>
            <person name="Cheng J.F."/>
            <person name="Hugenholtz P."/>
            <person name="Woyke T."/>
            <person name="Wu D."/>
            <person name="Steenblock K."/>
            <person name="Schneider S."/>
            <person name="Pukall R."/>
            <person name="Goeker M."/>
            <person name="Klenk H.P."/>
            <person name="Eisen J.A."/>
        </authorList>
    </citation>
    <scope>NUCLEOTIDE SEQUENCE [LARGE SCALE GENOMIC DNA]</scope>
    <source>
        <strain evidence="6">ATCC 49802 / DSM 20745 / S 6022</strain>
    </source>
</reference>
<reference evidence="5 6" key="2">
    <citation type="journal article" date="2010" name="Stand. Genomic Sci.">
        <title>Complete genome sequence of Desulfohalobium retbaense type strain (HR(100)).</title>
        <authorList>
            <person name="Spring S."/>
            <person name="Nolan M."/>
            <person name="Lapidus A."/>
            <person name="Glavina Del Rio T."/>
            <person name="Copeland A."/>
            <person name="Tice H."/>
            <person name="Cheng J.F."/>
            <person name="Lucas S."/>
            <person name="Land M."/>
            <person name="Chen F."/>
            <person name="Bruce D."/>
            <person name="Goodwin L."/>
            <person name="Pitluck S."/>
            <person name="Ivanova N."/>
            <person name="Mavromatis K."/>
            <person name="Mikhailova N."/>
            <person name="Pati A."/>
            <person name="Chen A."/>
            <person name="Palaniappan K."/>
            <person name="Hauser L."/>
            <person name="Chang Y.J."/>
            <person name="Jeffries C.D."/>
            <person name="Munk C."/>
            <person name="Kiss H."/>
            <person name="Chain P."/>
            <person name="Han C."/>
            <person name="Brettin T."/>
            <person name="Detter J.C."/>
            <person name="Schuler E."/>
            <person name="Goker M."/>
            <person name="Rohde M."/>
            <person name="Bristow J."/>
            <person name="Eisen J.A."/>
            <person name="Markowitz V."/>
            <person name="Hugenholtz P."/>
            <person name="Kyrpides N.C."/>
            <person name="Klenk H.P."/>
        </authorList>
    </citation>
    <scope>NUCLEOTIDE SEQUENCE [LARGE SCALE GENOMIC DNA]</scope>
    <source>
        <strain evidence="6">ATCC 49802 / DSM 20745 / S 6022</strain>
    </source>
</reference>
<name>D1C896_SPHTD</name>
<protein>
    <submittedName>
        <fullName evidence="5">Glycosyl transferase family 2</fullName>
    </submittedName>
</protein>
<proteinExistence type="inferred from homology"/>
<keyword evidence="2" id="KW-0328">Glycosyltransferase</keyword>
<dbReference type="CDD" id="cd06442">
    <property type="entry name" value="DPM1_like"/>
    <property type="match status" value="1"/>
</dbReference>
<dbReference type="eggNOG" id="COG1216">
    <property type="taxonomic scope" value="Bacteria"/>
</dbReference>
<dbReference type="AlphaFoldDB" id="D1C896"/>
<dbReference type="PANTHER" id="PTHR43398:SF1">
    <property type="entry name" value="DOLICHOL-PHOSPHATE MANNOSYLTRANSFERASE SUBUNIT 1"/>
    <property type="match status" value="1"/>
</dbReference>
<dbReference type="RefSeq" id="WP_012873077.1">
    <property type="nucleotide sequence ID" value="NC_013524.1"/>
</dbReference>
<dbReference type="GO" id="GO:0004582">
    <property type="term" value="F:dolichyl-phosphate beta-D-mannosyltransferase activity"/>
    <property type="evidence" value="ECO:0007669"/>
    <property type="project" value="InterPro"/>
</dbReference>
<dbReference type="OrthoDB" id="9810303at2"/>
<dbReference type="PANTHER" id="PTHR43398">
    <property type="entry name" value="DOLICHOL-PHOSPHATE MANNOSYLTRANSFERASE SUBUNIT 1"/>
    <property type="match status" value="1"/>
</dbReference>
<dbReference type="Gene3D" id="3.90.550.10">
    <property type="entry name" value="Spore Coat Polysaccharide Biosynthesis Protein SpsA, Chain A"/>
    <property type="match status" value="1"/>
</dbReference>